<feature type="compositionally biased region" description="Polar residues" evidence="1">
    <location>
        <begin position="36"/>
        <end position="48"/>
    </location>
</feature>
<dbReference type="Proteomes" id="UP000274131">
    <property type="component" value="Unassembled WGS sequence"/>
</dbReference>
<feature type="region of interest" description="Disordered" evidence="1">
    <location>
        <begin position="1"/>
        <end position="48"/>
    </location>
</feature>
<feature type="compositionally biased region" description="Low complexity" evidence="1">
    <location>
        <begin position="18"/>
        <end position="35"/>
    </location>
</feature>
<gene>
    <name evidence="2" type="ORF">EVEC_LOCUS7148</name>
</gene>
<organism evidence="4">
    <name type="scientific">Enterobius vermicularis</name>
    <name type="common">Human pinworm</name>
    <dbReference type="NCBI Taxonomy" id="51028"/>
    <lineage>
        <taxon>Eukaryota</taxon>
        <taxon>Metazoa</taxon>
        <taxon>Ecdysozoa</taxon>
        <taxon>Nematoda</taxon>
        <taxon>Chromadorea</taxon>
        <taxon>Rhabditida</taxon>
        <taxon>Spirurina</taxon>
        <taxon>Oxyuridomorpha</taxon>
        <taxon>Oxyuroidea</taxon>
        <taxon>Oxyuridae</taxon>
        <taxon>Enterobius</taxon>
    </lineage>
</organism>
<evidence type="ECO:0000256" key="1">
    <source>
        <dbReference type="SAM" id="MobiDB-lite"/>
    </source>
</evidence>
<keyword evidence="3" id="KW-1185">Reference proteome</keyword>
<name>A0A0N4VAX3_ENTVE</name>
<evidence type="ECO:0000313" key="2">
    <source>
        <dbReference type="EMBL" id="VDD92397.1"/>
    </source>
</evidence>
<dbReference type="WBParaSite" id="EVEC_0000766401-mRNA-1">
    <property type="protein sequence ID" value="EVEC_0000766401-mRNA-1"/>
    <property type="gene ID" value="EVEC_0000766401"/>
</dbReference>
<sequence length="108" mass="11787">MVRILDNGDIVQDDTNASLRSRQSNSPSSSVPTSRTGQNAGQHQGSNFFTTINDRLTEYGVPSFAFYGTQTATDNRAAQVRNLESNGQQFWQASTSKIFSGRGHTLGK</sequence>
<reference evidence="4" key="1">
    <citation type="submission" date="2017-02" db="UniProtKB">
        <authorList>
            <consortium name="WormBaseParasite"/>
        </authorList>
    </citation>
    <scope>IDENTIFICATION</scope>
</reference>
<reference evidence="2 3" key="2">
    <citation type="submission" date="2018-10" db="EMBL/GenBank/DDBJ databases">
        <authorList>
            <consortium name="Pathogen Informatics"/>
        </authorList>
    </citation>
    <scope>NUCLEOTIDE SEQUENCE [LARGE SCALE GENOMIC DNA]</scope>
</reference>
<proteinExistence type="predicted"/>
<accession>A0A0N4VAX3</accession>
<evidence type="ECO:0000313" key="4">
    <source>
        <dbReference type="WBParaSite" id="EVEC_0000766401-mRNA-1"/>
    </source>
</evidence>
<protein>
    <submittedName>
        <fullName evidence="4">Serine-type D-Ala-D-Ala carboxypeptidase</fullName>
    </submittedName>
</protein>
<dbReference type="AlphaFoldDB" id="A0A0N4VAX3"/>
<dbReference type="EMBL" id="UXUI01008797">
    <property type="protein sequence ID" value="VDD92397.1"/>
    <property type="molecule type" value="Genomic_DNA"/>
</dbReference>
<evidence type="ECO:0000313" key="3">
    <source>
        <dbReference type="Proteomes" id="UP000274131"/>
    </source>
</evidence>